<gene>
    <name evidence="1" type="ORF">FHU29_004545</name>
</gene>
<reference evidence="1 2" key="1">
    <citation type="submission" date="2020-08" db="EMBL/GenBank/DDBJ databases">
        <title>Sequencing the genomes of 1000 actinobacteria strains.</title>
        <authorList>
            <person name="Klenk H.-P."/>
        </authorList>
    </citation>
    <scope>NUCLEOTIDE SEQUENCE [LARGE SCALE GENOMIC DNA]</scope>
    <source>
        <strain evidence="1 2">DSM 45258</strain>
    </source>
</reference>
<evidence type="ECO:0000313" key="2">
    <source>
        <dbReference type="Proteomes" id="UP000567922"/>
    </source>
</evidence>
<proteinExistence type="predicted"/>
<dbReference type="EMBL" id="JACHWS010000006">
    <property type="protein sequence ID" value="MBB3040050.1"/>
    <property type="molecule type" value="Genomic_DNA"/>
</dbReference>
<keyword evidence="2" id="KW-1185">Reference proteome</keyword>
<accession>A0A839RU20</accession>
<dbReference type="Proteomes" id="UP000567922">
    <property type="component" value="Unassembled WGS sequence"/>
</dbReference>
<organism evidence="1 2">
    <name type="scientific">Hoyosella altamirensis</name>
    <dbReference type="NCBI Taxonomy" id="616997"/>
    <lineage>
        <taxon>Bacteria</taxon>
        <taxon>Bacillati</taxon>
        <taxon>Actinomycetota</taxon>
        <taxon>Actinomycetes</taxon>
        <taxon>Mycobacteriales</taxon>
        <taxon>Hoyosellaceae</taxon>
        <taxon>Hoyosella</taxon>
    </lineage>
</organism>
<name>A0A839RU20_9ACTN</name>
<sequence>MACPKIRASETDDVGQVTLRPASGRFSRVPPVVATTLILSASTGSATQILTGGLLLGVLTVGHRLGDWKQAF</sequence>
<evidence type="ECO:0000313" key="1">
    <source>
        <dbReference type="EMBL" id="MBB3040050.1"/>
    </source>
</evidence>
<dbReference type="AlphaFoldDB" id="A0A839RU20"/>
<protein>
    <submittedName>
        <fullName evidence="1">Uncharacterized protein</fullName>
    </submittedName>
</protein>
<comment type="caution">
    <text evidence="1">The sequence shown here is derived from an EMBL/GenBank/DDBJ whole genome shotgun (WGS) entry which is preliminary data.</text>
</comment>